<dbReference type="OrthoDB" id="47573at2759"/>
<reference evidence="2 3" key="1">
    <citation type="submission" date="2016-09" db="EMBL/GenBank/DDBJ databases">
        <title>Extensive genetic diversity and differential bi-allelic expression allows diatom success in the polar Southern Ocean.</title>
        <authorList>
            <consortium name="DOE Joint Genome Institute"/>
            <person name="Mock T."/>
            <person name="Otillar R.P."/>
            <person name="Strauss J."/>
            <person name="Dupont C."/>
            <person name="Frickenhaus S."/>
            <person name="Maumus F."/>
            <person name="Mcmullan M."/>
            <person name="Sanges R."/>
            <person name="Schmutz J."/>
            <person name="Toseland A."/>
            <person name="Valas R."/>
            <person name="Veluchamy A."/>
            <person name="Ward B.J."/>
            <person name="Allen A."/>
            <person name="Barry K."/>
            <person name="Falciatore A."/>
            <person name="Ferrante M."/>
            <person name="Fortunato A.E."/>
            <person name="Gloeckner G."/>
            <person name="Gruber A."/>
            <person name="Hipkin R."/>
            <person name="Janech M."/>
            <person name="Kroth P."/>
            <person name="Leese F."/>
            <person name="Lindquist E."/>
            <person name="Lyon B.R."/>
            <person name="Martin J."/>
            <person name="Mayer C."/>
            <person name="Parker M."/>
            <person name="Quesneville H."/>
            <person name="Raymond J."/>
            <person name="Uhlig C."/>
            <person name="Valentin K.U."/>
            <person name="Worden A.Z."/>
            <person name="Armbrust E.V."/>
            <person name="Bowler C."/>
            <person name="Green B."/>
            <person name="Moulton V."/>
            <person name="Van Oosterhout C."/>
            <person name="Grigoriev I."/>
        </authorList>
    </citation>
    <scope>NUCLEOTIDE SEQUENCE [LARGE SCALE GENOMIC DNA]</scope>
    <source>
        <strain evidence="2 3">CCMP1102</strain>
    </source>
</reference>
<organism evidence="2 3">
    <name type="scientific">Fragilariopsis cylindrus CCMP1102</name>
    <dbReference type="NCBI Taxonomy" id="635003"/>
    <lineage>
        <taxon>Eukaryota</taxon>
        <taxon>Sar</taxon>
        <taxon>Stramenopiles</taxon>
        <taxon>Ochrophyta</taxon>
        <taxon>Bacillariophyta</taxon>
        <taxon>Bacillariophyceae</taxon>
        <taxon>Bacillariophycidae</taxon>
        <taxon>Bacillariales</taxon>
        <taxon>Bacillariaceae</taxon>
        <taxon>Fragilariopsis</taxon>
    </lineage>
</organism>
<feature type="region of interest" description="Disordered" evidence="1">
    <location>
        <begin position="798"/>
        <end position="822"/>
    </location>
</feature>
<feature type="region of interest" description="Disordered" evidence="1">
    <location>
        <begin position="652"/>
        <end position="718"/>
    </location>
</feature>
<proteinExistence type="predicted"/>
<accession>A0A1E7FHC3</accession>
<dbReference type="KEGG" id="fcy:FRACYDRAFT_237956"/>
<keyword evidence="3" id="KW-1185">Reference proteome</keyword>
<feature type="compositionally biased region" description="Polar residues" evidence="1">
    <location>
        <begin position="701"/>
        <end position="712"/>
    </location>
</feature>
<feature type="compositionally biased region" description="Gly residues" evidence="1">
    <location>
        <begin position="683"/>
        <end position="699"/>
    </location>
</feature>
<evidence type="ECO:0000256" key="1">
    <source>
        <dbReference type="SAM" id="MobiDB-lite"/>
    </source>
</evidence>
<gene>
    <name evidence="2" type="ORF">FRACYDRAFT_237956</name>
</gene>
<protein>
    <submittedName>
        <fullName evidence="2">Uncharacterized protein</fullName>
    </submittedName>
</protein>
<sequence length="2209" mass="247471">MSLQQAFTHLSAGERERMLMEIHPKASGAMVAQSARDSITHEWCGFTNPDQRQAATAGGEIAGFVFVEDTETLSMVSCVTTVPTVNKAIEYYGGQRGDDISQAETGYFGRKDICGSVLVPMLKSEATELKFLYDEHDLSTEYSGTRSTSMMFKWPNEKGLDDYFEDIEAGDIVVLASMPAVMPYAFGAKPVEGKIEDSATTCAEMDNSMGEGLNLKAVYNAILLLKENGGHSFHVTADGDDKGGVNFTLINSDFITRIGGRSALKDTIFGKIDYLDRRSRDGKKVNLGVTKWQDAFAIKWIDENPEEAKAYVKIKPVGGSGKEATTRTKRTSFRSSDSEEEDLAKETPKRIKKGISKPRAIGKMGLELLLSSHDDDETLVPGQVNDLLEGGFQAKEDLTNQMYEGHREAKILILTDYDQSAYRNLVLPPMTKVFMGALLSGHWSTVDPYADKKGSLSLGAYFPLEDQARKTIEDNIDEAQADIDVEQATHNRTKIQTTLHKSWAFKNMWQLVTALKGFNAELLIASKKCKIRKDTALDSTTKPLLCLYNEVIISTMESKKGIDWYKGFKSDHSHLAVSIAHKIGACLAKICNGAFDYSTNLAAQNGTMPAEDSEFMRGLANYSQFHTMFQELVQGGDVGAFGHATTLYKIAFPTPPPSNGGGGGRNQGGGSGRNGNVQQQQAGGRGRGGRGGGGGGRGQGEATTNLHNNPSGLTAPKLFVRSNTGGELSFRDIRFPSVRCNGNVGFLCRAAHIVGMNCTRPQCRFLHLPVNGLEALDTIGRERVNLCIRNSTALDHVRGQQAPTATGAGTGGTAASGATVPPGGGASVISNITDNIVVSIKERDETLEDKHKRHSNWSNRTKGLHRLQQFGRDMTRQVSTLGHIPKHIIQAFPSKQKNVSTSASLVSRILRSDTAVLRMGMVSKHVLTKKHKATFRHPKRLVKVATILEKQASLQKKQVLAAQVVRAASIANTPPSIARKMVEKLSRGMRSDHTMLNSIKKTLVKDRKEIFAVKQLPKGISPEKTYPSPTNLLKRRAFGKPMLSKSYCVTPSLWHVAIIVWKNVCPLVSLELAIALGRQGTAMLKRMRELKRVDFSALQIIPLDWNYEEDNEADALLIRRNKRTLHDACLLHYSMDTEAVQRFCGGRWLGEHRRTLEMLKVMTHILPDEMFLGLGAGLIDGVPNCMYGDVPNEELMANLATENLPGAMRKPALINKAIKKEEVNHLSMTFDRKFALFTPDIGIIKLGIIEKEEPRVKYGTVLKDHCQYLWSIAAHYPGQAIDLYDDDVSGAFPQQVFSPGLAKANVSLHEDIMILSVALHFGGNFGPASWESISDGRSYLATWLYRHCTYQTELNKESLDMMVFPNDTAGTHEAERCIIRPTIDEHTLKVRQHNKFIPQARMFVDDLLTAGPRIETSEVTKDGCNMKQLVAASIESGYLMIGCPGPIQKPLLPPTMSWDKMVDRAIGVQRIALGILFLTTTLELTLENYKVLRLLHIIRDVWARKRKGFTAIDAARLIGNVIACVQVCPWLQWCLHHLMEELKTLLRTNAKRLQRKVHYRDLFAEKDEKWLDPKGKSYARYILLNRSYMNEIWNCDSTTFFSIGVREEVDYIETACTEHLSGEFPWRKPISHIVDRAPDAKMRQDASTKWGAGGYCAELNYWWQIPWSDFGKEVEEGIKNKTIHINVLELVAIVINYFAAACAFEEKTMALQPRVHCGGDNTSSIAWYMKFSNPNPRARRLTRIMAEGHKHTTLGMDCEYWAGKMNYFADAISRGLPKDTMHRLMSFLSTGALVGGISALKTLPIKARIHFEARFSPIAKKYGYRTQSQRRKIRTFCSRTKHFIQFLERLEMDITLKSYDETTQTLIAVMYLADLADGDTCNNVKVMKSTLEGYMKAMAQYTQLPEHAGRDIRREPQNNKEPYQWEEHPLIRSIYQDTKRWQGKTNRKDPLTRKMVSYIKDIGKTKHEDNFHTALADWLIVILYAGYRGIEWIQEKDPVKHKGFRVYEQPVKHTTNMVYAKCIEDWDFVDKDGRTIGSPLTTDPSTIAASGDTFRFQKNPNLHGTRIEFLLTPNDAEFCPTLAKLRILKRHERLGMRAEEPLAVYRKYGGSKKGTHFIKAGVEKKLNIAGRACYAAKVKCNRFSLKWTCHSGRIGATALLFALHRDPLLIKNRLRWESDKFEVYIRHTPILARLHAEAGATNIDAYIEE</sequence>
<feature type="region of interest" description="Disordered" evidence="1">
    <location>
        <begin position="319"/>
        <end position="348"/>
    </location>
</feature>
<dbReference type="Proteomes" id="UP000095751">
    <property type="component" value="Unassembled WGS sequence"/>
</dbReference>
<name>A0A1E7FHC3_9STRA</name>
<evidence type="ECO:0000313" key="2">
    <source>
        <dbReference type="EMBL" id="OEU17537.1"/>
    </source>
</evidence>
<feature type="compositionally biased region" description="Gly residues" evidence="1">
    <location>
        <begin position="659"/>
        <end position="673"/>
    </location>
</feature>
<dbReference type="EMBL" id="KV784357">
    <property type="protein sequence ID" value="OEU17537.1"/>
    <property type="molecule type" value="Genomic_DNA"/>
</dbReference>
<dbReference type="InParanoid" id="A0A1E7FHC3"/>
<evidence type="ECO:0000313" key="3">
    <source>
        <dbReference type="Proteomes" id="UP000095751"/>
    </source>
</evidence>